<name>A0A0E9VS58_ANGAN</name>
<organism evidence="1">
    <name type="scientific">Anguilla anguilla</name>
    <name type="common">European freshwater eel</name>
    <name type="synonym">Muraena anguilla</name>
    <dbReference type="NCBI Taxonomy" id="7936"/>
    <lineage>
        <taxon>Eukaryota</taxon>
        <taxon>Metazoa</taxon>
        <taxon>Chordata</taxon>
        <taxon>Craniata</taxon>
        <taxon>Vertebrata</taxon>
        <taxon>Euteleostomi</taxon>
        <taxon>Actinopterygii</taxon>
        <taxon>Neopterygii</taxon>
        <taxon>Teleostei</taxon>
        <taxon>Anguilliformes</taxon>
        <taxon>Anguillidae</taxon>
        <taxon>Anguilla</taxon>
    </lineage>
</organism>
<proteinExistence type="predicted"/>
<sequence length="81" mass="8526">MAHTVSGFLGGTDHTVAGVQAFGWCGLDCFRSSGFLGGLVHTVSVVQGFLGGLIHTFQGFRGFGWYGLGAPHGRSDMRHSL</sequence>
<dbReference type="AlphaFoldDB" id="A0A0E9VS58"/>
<evidence type="ECO:0000313" key="1">
    <source>
        <dbReference type="EMBL" id="JAH80220.1"/>
    </source>
</evidence>
<reference evidence="1" key="2">
    <citation type="journal article" date="2015" name="Fish Shellfish Immunol.">
        <title>Early steps in the European eel (Anguilla anguilla)-Vibrio vulnificus interaction in the gills: Role of the RtxA13 toxin.</title>
        <authorList>
            <person name="Callol A."/>
            <person name="Pajuelo D."/>
            <person name="Ebbesson L."/>
            <person name="Teles M."/>
            <person name="MacKenzie S."/>
            <person name="Amaro C."/>
        </authorList>
    </citation>
    <scope>NUCLEOTIDE SEQUENCE</scope>
</reference>
<dbReference type="EMBL" id="GBXM01028357">
    <property type="protein sequence ID" value="JAH80220.1"/>
    <property type="molecule type" value="Transcribed_RNA"/>
</dbReference>
<accession>A0A0E9VS58</accession>
<reference evidence="1" key="1">
    <citation type="submission" date="2014-11" db="EMBL/GenBank/DDBJ databases">
        <authorList>
            <person name="Amaro Gonzalez C."/>
        </authorList>
    </citation>
    <scope>NUCLEOTIDE SEQUENCE</scope>
</reference>
<protein>
    <submittedName>
        <fullName evidence="1">Uncharacterized protein</fullName>
    </submittedName>
</protein>